<dbReference type="EMBL" id="DVHA01000099">
    <property type="protein sequence ID" value="HIR60526.1"/>
    <property type="molecule type" value="Genomic_DNA"/>
</dbReference>
<evidence type="ECO:0000256" key="2">
    <source>
        <dbReference type="ARBA" id="ARBA00022801"/>
    </source>
</evidence>
<dbReference type="AlphaFoldDB" id="A0A9D1DX80"/>
<keyword evidence="2" id="KW-0378">Hydrolase</keyword>
<reference evidence="4" key="1">
    <citation type="submission" date="2020-10" db="EMBL/GenBank/DDBJ databases">
        <authorList>
            <person name="Gilroy R."/>
        </authorList>
    </citation>
    <scope>NUCLEOTIDE SEQUENCE</scope>
    <source>
        <strain evidence="4">CHK189-12415</strain>
    </source>
</reference>
<accession>A0A9D1DX80</accession>
<sequence>MRTILVMFDSLNRRFLPNYGCDWVKAPNFERLGRRCVTFDNAYVGSMPCMPARREMHTGRYNFLHRSWGPMEPFDDSAPQILKNNGVYSHLVSDHQHYWEDGGATYHTRFSSWENFRGQEGDPWKADLNPAITPEHQVEPSPAPKSYAGMARFQVQDVINRGHMDEEGKMPQPRTFAAGLEFLKTNYRYDNWFLQIETFDPHEPFFTPKEYQALYEEVDVGRDIDWPPYGPCRSSEEVVRHVRHKYAALVSMCDKYLGKVLDFMDNHDMWKDTALIVTTDHGYLLGEHQWWAKSIMPLYNEIAHIPMFAWDPRCGKKGERRQTLVQNIDLAPTVLELNGIPVPPDMLGKPIAPAVDHDETLHDCVLFGHHGTHVNITDGRYVYMRAPLTRENGPVYEYTLMPTHMRAMFSPEELEGTKLHPPFSFTKGVPVLQIESGDPQAKAFPFYRYGTRLYDLQNDPGELHPIEDEAVELRMIHRMVELMKENDAPREQYDRLGLPFDHEMTAEELRAQKAWVAENDRAVPVEGWEWTPEAKEQFLALAMFTGKEKLPELFRAYMKDHPAEKVGCPVVEAFAMAVTPEASHGPVLNVLNVVARRS</sequence>
<dbReference type="GO" id="GO:0004423">
    <property type="term" value="F:iduronate-2-sulfatase activity"/>
    <property type="evidence" value="ECO:0007669"/>
    <property type="project" value="TreeGrafter"/>
</dbReference>
<gene>
    <name evidence="4" type="ORF">IAB37_02995</name>
</gene>
<dbReference type="InterPro" id="IPR017850">
    <property type="entry name" value="Alkaline_phosphatase_core_sf"/>
</dbReference>
<reference evidence="4" key="2">
    <citation type="journal article" date="2021" name="PeerJ">
        <title>Extensive microbial diversity within the chicken gut microbiome revealed by metagenomics and culture.</title>
        <authorList>
            <person name="Gilroy R."/>
            <person name="Ravi A."/>
            <person name="Getino M."/>
            <person name="Pursley I."/>
            <person name="Horton D.L."/>
            <person name="Alikhan N.F."/>
            <person name="Baker D."/>
            <person name="Gharbi K."/>
            <person name="Hall N."/>
            <person name="Watson M."/>
            <person name="Adriaenssens E.M."/>
            <person name="Foster-Nyarko E."/>
            <person name="Jarju S."/>
            <person name="Secka A."/>
            <person name="Antonio M."/>
            <person name="Oren A."/>
            <person name="Chaudhuri R.R."/>
            <person name="La Ragione R."/>
            <person name="Hildebrand F."/>
            <person name="Pallen M.J."/>
        </authorList>
    </citation>
    <scope>NUCLEOTIDE SEQUENCE</scope>
    <source>
        <strain evidence="4">CHK189-12415</strain>
    </source>
</reference>
<organism evidence="4 5">
    <name type="scientific">Candidatus Faecivivens stercoravium</name>
    <dbReference type="NCBI Taxonomy" id="2840803"/>
    <lineage>
        <taxon>Bacteria</taxon>
        <taxon>Bacillati</taxon>
        <taxon>Bacillota</taxon>
        <taxon>Clostridia</taxon>
        <taxon>Eubacteriales</taxon>
        <taxon>Oscillospiraceae</taxon>
        <taxon>Oscillospiraceae incertae sedis</taxon>
        <taxon>Candidatus Faecivivens</taxon>
    </lineage>
</organism>
<dbReference type="GO" id="GO:0005737">
    <property type="term" value="C:cytoplasm"/>
    <property type="evidence" value="ECO:0007669"/>
    <property type="project" value="TreeGrafter"/>
</dbReference>
<feature type="domain" description="Sulfatase N-terminal" evidence="3">
    <location>
        <begin position="4"/>
        <end position="340"/>
    </location>
</feature>
<dbReference type="PANTHER" id="PTHR45953:SF1">
    <property type="entry name" value="IDURONATE 2-SULFATASE"/>
    <property type="match status" value="1"/>
</dbReference>
<evidence type="ECO:0000259" key="3">
    <source>
        <dbReference type="Pfam" id="PF00884"/>
    </source>
</evidence>
<dbReference type="Proteomes" id="UP000824241">
    <property type="component" value="Unassembled WGS sequence"/>
</dbReference>
<protein>
    <submittedName>
        <fullName evidence="4">Sulfatase</fullName>
    </submittedName>
</protein>
<dbReference type="Gene3D" id="3.40.720.10">
    <property type="entry name" value="Alkaline Phosphatase, subunit A"/>
    <property type="match status" value="1"/>
</dbReference>
<dbReference type="InterPro" id="IPR000917">
    <property type="entry name" value="Sulfatase_N"/>
</dbReference>
<proteinExistence type="predicted"/>
<dbReference type="SUPFAM" id="SSF53649">
    <property type="entry name" value="Alkaline phosphatase-like"/>
    <property type="match status" value="1"/>
</dbReference>
<dbReference type="GO" id="GO:0046872">
    <property type="term" value="F:metal ion binding"/>
    <property type="evidence" value="ECO:0007669"/>
    <property type="project" value="UniProtKB-KW"/>
</dbReference>
<comment type="caution">
    <text evidence="4">The sequence shown here is derived from an EMBL/GenBank/DDBJ whole genome shotgun (WGS) entry which is preliminary data.</text>
</comment>
<evidence type="ECO:0000313" key="5">
    <source>
        <dbReference type="Proteomes" id="UP000824241"/>
    </source>
</evidence>
<evidence type="ECO:0000313" key="4">
    <source>
        <dbReference type="EMBL" id="HIR60526.1"/>
    </source>
</evidence>
<dbReference type="CDD" id="cd16148">
    <property type="entry name" value="sulfatase_like"/>
    <property type="match status" value="1"/>
</dbReference>
<name>A0A9D1DX80_9FIRM</name>
<evidence type="ECO:0000256" key="1">
    <source>
        <dbReference type="ARBA" id="ARBA00022723"/>
    </source>
</evidence>
<dbReference type="PANTHER" id="PTHR45953">
    <property type="entry name" value="IDURONATE 2-SULFATASE"/>
    <property type="match status" value="1"/>
</dbReference>
<dbReference type="Pfam" id="PF00884">
    <property type="entry name" value="Sulfatase"/>
    <property type="match status" value="1"/>
</dbReference>
<keyword evidence="1" id="KW-0479">Metal-binding</keyword>